<feature type="transmembrane region" description="Helical" evidence="5">
    <location>
        <begin position="34"/>
        <end position="53"/>
    </location>
</feature>
<proteinExistence type="predicted"/>
<feature type="transmembrane region" description="Helical" evidence="5">
    <location>
        <begin position="210"/>
        <end position="233"/>
    </location>
</feature>
<accession>A0AAF0CV07</accession>
<feature type="transmembrane region" description="Helical" evidence="5">
    <location>
        <begin position="147"/>
        <end position="170"/>
    </location>
</feature>
<dbReference type="PANTHER" id="PTHR30249">
    <property type="entry name" value="PUTATIVE SEROTONIN TRANSPORTER"/>
    <property type="match status" value="1"/>
</dbReference>
<sequence>MLHELTSNPLFGLVLSIAIFLGSRTLAGWLKWPIFNPLIVSIVAVIAFLKITGITYDDYYVGGSILNMLIAPATVALAIPLYKSFHLLKHHARSIVSGIILGSLFSTLLTTCLAVLFKYDKSLVASILPRSVTTAIAIEISSKMDGITTVTIIVVIITGIIGAITGPSILRMARVDEPVAKGVALGTSAHAIGTARAMELGTVEGAMSGLAIGVTGVVTVFIAPMMLKLFFLLT</sequence>
<keyword evidence="2 5" id="KW-0812">Transmembrane</keyword>
<dbReference type="GO" id="GO:0016020">
    <property type="term" value="C:membrane"/>
    <property type="evidence" value="ECO:0007669"/>
    <property type="project" value="UniProtKB-SubCell"/>
</dbReference>
<evidence type="ECO:0000256" key="5">
    <source>
        <dbReference type="SAM" id="Phobius"/>
    </source>
</evidence>
<gene>
    <name evidence="6" type="ORF">OL234_01040</name>
</gene>
<name>A0AAF0CV07_9ENTE</name>
<evidence type="ECO:0000256" key="3">
    <source>
        <dbReference type="ARBA" id="ARBA00022989"/>
    </source>
</evidence>
<dbReference type="AlphaFoldDB" id="A0AAF0CV07"/>
<evidence type="ECO:0000313" key="7">
    <source>
        <dbReference type="Proteomes" id="UP001179647"/>
    </source>
</evidence>
<dbReference type="KEGG" id="vie:OL234_01040"/>
<dbReference type="Proteomes" id="UP001179647">
    <property type="component" value="Chromosome"/>
</dbReference>
<feature type="transmembrane region" description="Helical" evidence="5">
    <location>
        <begin position="94"/>
        <end position="117"/>
    </location>
</feature>
<keyword evidence="7" id="KW-1185">Reference proteome</keyword>
<feature type="transmembrane region" description="Helical" evidence="5">
    <location>
        <begin position="6"/>
        <end position="27"/>
    </location>
</feature>
<comment type="subcellular location">
    <subcellularLocation>
        <location evidence="1">Membrane</location>
        <topology evidence="1">Multi-pass membrane protein</topology>
    </subcellularLocation>
</comment>
<protein>
    <submittedName>
        <fullName evidence="6">LrgB family protein</fullName>
    </submittedName>
</protein>
<evidence type="ECO:0000256" key="2">
    <source>
        <dbReference type="ARBA" id="ARBA00022692"/>
    </source>
</evidence>
<keyword evidence="4 5" id="KW-0472">Membrane</keyword>
<evidence type="ECO:0000256" key="1">
    <source>
        <dbReference type="ARBA" id="ARBA00004141"/>
    </source>
</evidence>
<feature type="transmembrane region" description="Helical" evidence="5">
    <location>
        <begin position="59"/>
        <end position="82"/>
    </location>
</feature>
<dbReference type="EMBL" id="CP110232">
    <property type="protein sequence ID" value="WEG73525.1"/>
    <property type="molecule type" value="Genomic_DNA"/>
</dbReference>
<dbReference type="RefSeq" id="WP_275469324.1">
    <property type="nucleotide sequence ID" value="NZ_CP110232.1"/>
</dbReference>
<dbReference type="Pfam" id="PF04172">
    <property type="entry name" value="LrgB"/>
    <property type="match status" value="1"/>
</dbReference>
<dbReference type="InterPro" id="IPR007300">
    <property type="entry name" value="CidB/LrgB"/>
</dbReference>
<dbReference type="PANTHER" id="PTHR30249:SF0">
    <property type="entry name" value="PLASTIDAL GLYCOLATE_GLYCERATE TRANSLOCATOR 1, CHLOROPLASTIC"/>
    <property type="match status" value="1"/>
</dbReference>
<evidence type="ECO:0000313" key="6">
    <source>
        <dbReference type="EMBL" id="WEG73525.1"/>
    </source>
</evidence>
<evidence type="ECO:0000256" key="4">
    <source>
        <dbReference type="ARBA" id="ARBA00023136"/>
    </source>
</evidence>
<keyword evidence="3 5" id="KW-1133">Transmembrane helix</keyword>
<organism evidence="6 7">
    <name type="scientific">Vagococcus intermedius</name>
    <dbReference type="NCBI Taxonomy" id="2991418"/>
    <lineage>
        <taxon>Bacteria</taxon>
        <taxon>Bacillati</taxon>
        <taxon>Bacillota</taxon>
        <taxon>Bacilli</taxon>
        <taxon>Lactobacillales</taxon>
        <taxon>Enterococcaceae</taxon>
        <taxon>Vagococcus</taxon>
    </lineage>
</organism>
<reference evidence="6" key="1">
    <citation type="submission" date="2022-10" db="EMBL/GenBank/DDBJ databases">
        <title>Vagococcus sp. isolated from poultry meat.</title>
        <authorList>
            <person name="Johansson P."/>
            <person name="Bjorkroth J."/>
        </authorList>
    </citation>
    <scope>NUCLEOTIDE SEQUENCE</scope>
    <source>
        <strain evidence="6">STAA11</strain>
    </source>
</reference>